<evidence type="ECO:0000313" key="3">
    <source>
        <dbReference type="Proteomes" id="UP000007755"/>
    </source>
</evidence>
<feature type="signal peptide" evidence="1">
    <location>
        <begin position="1"/>
        <end position="21"/>
    </location>
</feature>
<keyword evidence="1" id="KW-0732">Signal</keyword>
<evidence type="ECO:0000313" key="2">
    <source>
        <dbReference type="EMBL" id="EGI58135.1"/>
    </source>
</evidence>
<dbReference type="STRING" id="103372.F4X5Y8"/>
<dbReference type="InParanoid" id="F4X5Y8"/>
<accession>F4X5Y8</accession>
<reference evidence="2" key="1">
    <citation type="submission" date="2011-02" db="EMBL/GenBank/DDBJ databases">
        <title>The genome of the leaf-cutting ant Acromyrmex echinatior suggests key adaptations to social evolution and fungus farming.</title>
        <authorList>
            <person name="Nygaard S."/>
            <person name="Zhang G."/>
        </authorList>
    </citation>
    <scope>NUCLEOTIDE SEQUENCE</scope>
</reference>
<evidence type="ECO:0000256" key="1">
    <source>
        <dbReference type="SAM" id="SignalP"/>
    </source>
</evidence>
<dbReference type="AlphaFoldDB" id="F4X5Y8"/>
<gene>
    <name evidence="2" type="ORF">G5I_13781</name>
</gene>
<dbReference type="EMBL" id="GL888751">
    <property type="protein sequence ID" value="EGI58135.1"/>
    <property type="molecule type" value="Genomic_DNA"/>
</dbReference>
<feature type="chain" id="PRO_5003320862" evidence="1">
    <location>
        <begin position="22"/>
        <end position="150"/>
    </location>
</feature>
<protein>
    <submittedName>
        <fullName evidence="2">Uncharacterized protein</fullName>
    </submittedName>
</protein>
<dbReference type="Proteomes" id="UP000007755">
    <property type="component" value="Unassembled WGS sequence"/>
</dbReference>
<organism evidence="3">
    <name type="scientific">Acromyrmex echinatior</name>
    <name type="common">Panamanian leafcutter ant</name>
    <name type="synonym">Acromyrmex octospinosus echinatior</name>
    <dbReference type="NCBI Taxonomy" id="103372"/>
    <lineage>
        <taxon>Eukaryota</taxon>
        <taxon>Metazoa</taxon>
        <taxon>Ecdysozoa</taxon>
        <taxon>Arthropoda</taxon>
        <taxon>Hexapoda</taxon>
        <taxon>Insecta</taxon>
        <taxon>Pterygota</taxon>
        <taxon>Neoptera</taxon>
        <taxon>Endopterygota</taxon>
        <taxon>Hymenoptera</taxon>
        <taxon>Apocrita</taxon>
        <taxon>Aculeata</taxon>
        <taxon>Formicoidea</taxon>
        <taxon>Formicidae</taxon>
        <taxon>Myrmicinae</taxon>
        <taxon>Acromyrmex</taxon>
    </lineage>
</organism>
<name>F4X5Y8_ACREC</name>
<dbReference type="OrthoDB" id="347314at2759"/>
<proteinExistence type="predicted"/>
<keyword evidence="3" id="KW-1185">Reference proteome</keyword>
<sequence>MLKLFICFSDILCLTFTTTLLDVSNVCPFNEPGKAQTALSVSAPRFCQDCRTMYNTRIVYYGVLLLLAAVTNTDSTKCSRIIEGTTAPRSNAMGKYDFFLTLFNRTDKVYAYMPNTRYNVLTVIIEIQLKLLNPMSLSEVTSSVCCNIQC</sequence>